<sequence>MIAAQIPGLAGLARALERRARNRALALVAERHLNAATDEQAWRRAEWLWPTFTSEQ</sequence>
<protein>
    <submittedName>
        <fullName evidence="1">Uncharacterized protein</fullName>
    </submittedName>
</protein>
<comment type="caution">
    <text evidence="1">The sequence shown here is derived from an EMBL/GenBank/DDBJ whole genome shotgun (WGS) entry which is preliminary data.</text>
</comment>
<dbReference type="RefSeq" id="WP_346784992.1">
    <property type="nucleotide sequence ID" value="NZ_JBDLBR010000003.1"/>
</dbReference>
<gene>
    <name evidence="1" type="ORF">ABDJ38_10190</name>
</gene>
<evidence type="ECO:0000313" key="1">
    <source>
        <dbReference type="EMBL" id="MEN7537542.1"/>
    </source>
</evidence>
<organism evidence="1 2">
    <name type="scientific">Aurantiacibacter flavus</name>
    <dbReference type="NCBI Taxonomy" id="3145232"/>
    <lineage>
        <taxon>Bacteria</taxon>
        <taxon>Pseudomonadati</taxon>
        <taxon>Pseudomonadota</taxon>
        <taxon>Alphaproteobacteria</taxon>
        <taxon>Sphingomonadales</taxon>
        <taxon>Erythrobacteraceae</taxon>
        <taxon>Aurantiacibacter</taxon>
    </lineage>
</organism>
<proteinExistence type="predicted"/>
<name>A0ABV0CXX6_9SPHN</name>
<keyword evidence="2" id="KW-1185">Reference proteome</keyword>
<accession>A0ABV0CXX6</accession>
<dbReference type="Proteomes" id="UP001484535">
    <property type="component" value="Unassembled WGS sequence"/>
</dbReference>
<dbReference type="EMBL" id="JBDLBR010000003">
    <property type="protein sequence ID" value="MEN7537542.1"/>
    <property type="molecule type" value="Genomic_DNA"/>
</dbReference>
<reference evidence="1 2" key="1">
    <citation type="submission" date="2024-05" db="EMBL/GenBank/DDBJ databases">
        <authorList>
            <person name="Park S."/>
        </authorList>
    </citation>
    <scope>NUCLEOTIDE SEQUENCE [LARGE SCALE GENOMIC DNA]</scope>
    <source>
        <strain evidence="1 2">DGU5</strain>
    </source>
</reference>
<evidence type="ECO:0000313" key="2">
    <source>
        <dbReference type="Proteomes" id="UP001484535"/>
    </source>
</evidence>